<name>A0A812UVV1_9DINO</name>
<feature type="region of interest" description="Disordered" evidence="1">
    <location>
        <begin position="114"/>
        <end position="195"/>
    </location>
</feature>
<protein>
    <submittedName>
        <fullName evidence="2">Uncharacterized protein</fullName>
    </submittedName>
</protein>
<feature type="compositionally biased region" description="Basic residues" evidence="1">
    <location>
        <begin position="154"/>
        <end position="179"/>
    </location>
</feature>
<evidence type="ECO:0000313" key="2">
    <source>
        <dbReference type="EMBL" id="CAE7593944.1"/>
    </source>
</evidence>
<sequence>MIKPKTRSKSVMASPDIVERWNAGGDLKNFLIRTLMKCEGNKDVWKRTVEIQIQKSKSNEITVICGWYSKEKMKSVLKFSDKYEKDKIEYWVEEETKGTYKVAESELYTDKREIDATEDCADENNPSESDSDDDNECESDDDESSEDSENSDKKGKKRNAKKSKKAKKDKKQKTKRRARGSPSSKSKDDLEEETPAEAIESAGEVMNQLLRAQAKVEACIEKVEKLSGKKAQTTFSCINLYKCLTGLHTYAATLTTCHDEMAEIKASYASSKKSLGQKPLDSIDCVTQSMEKLRELLVKAEKTLLKKSLSQQALDNNGDVSEKHACKLAAAMHRELEDSLPIESSDFIARLRRLHATGHEPRVPSVFKEFGLQADVPISHVNIGLKQPHPVLRLRDVLQTFSKAGKMEHIFLGNGPAQLKEFWCKWKQLHPEDDVFSTHDSSRLPSCVPMMLHLDEGTSHKRKGIMVLSVQIVCGKGSKKSTGHNFLGSTYLSRMLFSVLLARTYSRKKHVLNSLLAEWQKDLSDCYRNGIEVSGVPGVTKMWPVILACKGDWPALTKAGGLLRHHLRDAPNSDNPPGICHLCRAGQLGYAWNAFESDAPWLHADSPLPWNTPSALTNLAQNKKDPASFYAVDLFHVCHKGVVADYVASAIETRPTIIESVTLLDHGFLGTGGQDVCLRVLYEEARAWCASNGEHLHMRWFKGADTSLLAKFVLSMYERLLADCSEQDEPHLRTIYEGLVAINSFMHSVYHQPLWVEPADADRIANDGLLFMRAFNKAALQALSMQRPRFKIMPKFHFFAHLVHGMRRASNAKATSLNILTYSVQLDEDFIGRISSQSRNVSIRTVHERTIQRYCLNLGLRW</sequence>
<comment type="caution">
    <text evidence="2">The sequence shown here is derived from an EMBL/GenBank/DDBJ whole genome shotgun (WGS) entry which is preliminary data.</text>
</comment>
<dbReference type="Proteomes" id="UP000604046">
    <property type="component" value="Unassembled WGS sequence"/>
</dbReference>
<proteinExistence type="predicted"/>
<evidence type="ECO:0000313" key="3">
    <source>
        <dbReference type="Proteomes" id="UP000604046"/>
    </source>
</evidence>
<dbReference type="OrthoDB" id="411008at2759"/>
<organism evidence="2 3">
    <name type="scientific">Symbiodinium natans</name>
    <dbReference type="NCBI Taxonomy" id="878477"/>
    <lineage>
        <taxon>Eukaryota</taxon>
        <taxon>Sar</taxon>
        <taxon>Alveolata</taxon>
        <taxon>Dinophyceae</taxon>
        <taxon>Suessiales</taxon>
        <taxon>Symbiodiniaceae</taxon>
        <taxon>Symbiodinium</taxon>
    </lineage>
</organism>
<feature type="compositionally biased region" description="Acidic residues" evidence="1">
    <location>
        <begin position="129"/>
        <end position="149"/>
    </location>
</feature>
<evidence type="ECO:0000256" key="1">
    <source>
        <dbReference type="SAM" id="MobiDB-lite"/>
    </source>
</evidence>
<accession>A0A812UVV1</accession>
<dbReference type="EMBL" id="CAJNDS010002779">
    <property type="protein sequence ID" value="CAE7593944.1"/>
    <property type="molecule type" value="Genomic_DNA"/>
</dbReference>
<reference evidence="2" key="1">
    <citation type="submission" date="2021-02" db="EMBL/GenBank/DDBJ databases">
        <authorList>
            <person name="Dougan E. K."/>
            <person name="Rhodes N."/>
            <person name="Thang M."/>
            <person name="Chan C."/>
        </authorList>
    </citation>
    <scope>NUCLEOTIDE SEQUENCE</scope>
</reference>
<keyword evidence="3" id="KW-1185">Reference proteome</keyword>
<gene>
    <name evidence="2" type="ORF">SNAT2548_LOCUS33805</name>
</gene>
<dbReference type="AlphaFoldDB" id="A0A812UVV1"/>